<feature type="region of interest" description="Disordered" evidence="1">
    <location>
        <begin position="15"/>
        <end position="78"/>
    </location>
</feature>
<evidence type="ECO:0000256" key="1">
    <source>
        <dbReference type="SAM" id="MobiDB-lite"/>
    </source>
</evidence>
<feature type="compositionally biased region" description="Low complexity" evidence="1">
    <location>
        <begin position="22"/>
        <end position="33"/>
    </location>
</feature>
<reference evidence="2 3" key="1">
    <citation type="journal article" date="2012" name="Appl. Environ. Microbiol.">
        <title>Short-read sequencing for genomic analysis of the brown rot fungus Fibroporia radiculosa.</title>
        <authorList>
            <person name="Tang J.D."/>
            <person name="Perkins A.D."/>
            <person name="Sonstegard T.S."/>
            <person name="Schroeder S.G."/>
            <person name="Burgess S.C."/>
            <person name="Diehl S.V."/>
        </authorList>
    </citation>
    <scope>NUCLEOTIDE SEQUENCE [LARGE SCALE GENOMIC DNA]</scope>
    <source>
        <strain evidence="2 3">TFFH 294</strain>
    </source>
</reference>
<evidence type="ECO:0000313" key="2">
    <source>
        <dbReference type="EMBL" id="CCM03192.1"/>
    </source>
</evidence>
<dbReference type="InParanoid" id="J4HXB1"/>
<feature type="compositionally biased region" description="Polar residues" evidence="1">
    <location>
        <begin position="47"/>
        <end position="65"/>
    </location>
</feature>
<dbReference type="GeneID" id="24098103"/>
<dbReference type="AlphaFoldDB" id="J4HXB1"/>
<sequence length="109" mass="11467">MIQACAIKEIVTCAKKDQAHNPTPVAADAATPVLTRQSQRAEDSAGRTGNSSTAQAARTTGQNAQAPPRKNLPKLQKSVRVGTMYAKWDDMGAERNGMGGVERDGSGTL</sequence>
<dbReference type="Proteomes" id="UP000006352">
    <property type="component" value="Unassembled WGS sequence"/>
</dbReference>
<organism evidence="2 3">
    <name type="scientific">Fibroporia radiculosa</name>
    <dbReference type="NCBI Taxonomy" id="599839"/>
    <lineage>
        <taxon>Eukaryota</taxon>
        <taxon>Fungi</taxon>
        <taxon>Dikarya</taxon>
        <taxon>Basidiomycota</taxon>
        <taxon>Agaricomycotina</taxon>
        <taxon>Agaricomycetes</taxon>
        <taxon>Polyporales</taxon>
        <taxon>Fibroporiaceae</taxon>
        <taxon>Fibroporia</taxon>
    </lineage>
</organism>
<gene>
    <name evidence="2" type="ORF">FIBRA_05314</name>
</gene>
<keyword evidence="3" id="KW-1185">Reference proteome</keyword>
<dbReference type="HOGENOM" id="CLU_2183984_0_0_1"/>
<name>J4HXB1_9APHY</name>
<dbReference type="EMBL" id="HE797103">
    <property type="protein sequence ID" value="CCM03192.1"/>
    <property type="molecule type" value="Genomic_DNA"/>
</dbReference>
<dbReference type="RefSeq" id="XP_012182475.1">
    <property type="nucleotide sequence ID" value="XM_012327085.1"/>
</dbReference>
<accession>J4HXB1</accession>
<proteinExistence type="predicted"/>
<protein>
    <submittedName>
        <fullName evidence="2">Uncharacterized protein</fullName>
    </submittedName>
</protein>
<evidence type="ECO:0000313" key="3">
    <source>
        <dbReference type="Proteomes" id="UP000006352"/>
    </source>
</evidence>